<dbReference type="Pfam" id="PF00300">
    <property type="entry name" value="His_Phos_1"/>
    <property type="match status" value="2"/>
</dbReference>
<dbReference type="PANTHER" id="PTHR48100">
    <property type="entry name" value="BROAD-SPECIFICITY PHOSPHATASE YOR283W-RELATED"/>
    <property type="match status" value="1"/>
</dbReference>
<dbReference type="PANTHER" id="PTHR48100:SF1">
    <property type="entry name" value="HISTIDINE PHOSPHATASE FAMILY PROTEIN-RELATED"/>
    <property type="match status" value="1"/>
</dbReference>
<dbReference type="PROSITE" id="PS00175">
    <property type="entry name" value="PG_MUTASE"/>
    <property type="match status" value="1"/>
</dbReference>
<protein>
    <recommendedName>
        <fullName evidence="5">Histidine phosphatase family protein</fullName>
    </recommendedName>
</protein>
<proteinExistence type="predicted"/>
<dbReference type="InterPro" id="IPR013078">
    <property type="entry name" value="His_Pase_superF_clade-1"/>
</dbReference>
<keyword evidence="2" id="KW-0413">Isomerase</keyword>
<reference evidence="3 4" key="1">
    <citation type="submission" date="2016-12" db="EMBL/GenBank/DDBJ databases">
        <title>The new phylogeny of genus Mycobacterium.</title>
        <authorList>
            <person name="Tortoli E."/>
            <person name="Trovato A."/>
            <person name="Cirillo D.M."/>
        </authorList>
    </citation>
    <scope>NUCLEOTIDE SEQUENCE [LARGE SCALE GENOMIC DNA]</scope>
    <source>
        <strain evidence="3 4">DSM 44223</strain>
    </source>
</reference>
<dbReference type="GO" id="GO:0016791">
    <property type="term" value="F:phosphatase activity"/>
    <property type="evidence" value="ECO:0007669"/>
    <property type="project" value="TreeGrafter"/>
</dbReference>
<gene>
    <name evidence="3" type="ORF">BST42_23640</name>
</gene>
<dbReference type="RefSeq" id="WP_237159574.1">
    <property type="nucleotide sequence ID" value="NZ_JACKUO010000035.1"/>
</dbReference>
<dbReference type="Proteomes" id="UP000192534">
    <property type="component" value="Unassembled WGS sequence"/>
</dbReference>
<keyword evidence="1" id="KW-0324">Glycolysis</keyword>
<evidence type="ECO:0000313" key="4">
    <source>
        <dbReference type="Proteomes" id="UP000192534"/>
    </source>
</evidence>
<evidence type="ECO:0000313" key="3">
    <source>
        <dbReference type="EMBL" id="ORB49245.1"/>
    </source>
</evidence>
<dbReference type="AlphaFoldDB" id="A0A1X0IM30"/>
<keyword evidence="4" id="KW-1185">Reference proteome</keyword>
<evidence type="ECO:0008006" key="5">
    <source>
        <dbReference type="Google" id="ProtNLM"/>
    </source>
</evidence>
<dbReference type="EMBL" id="MVIH01000015">
    <property type="protein sequence ID" value="ORB49245.1"/>
    <property type="molecule type" value="Genomic_DNA"/>
</dbReference>
<dbReference type="InterPro" id="IPR001345">
    <property type="entry name" value="PG/BPGM_mutase_AS"/>
</dbReference>
<dbReference type="Gene3D" id="3.40.50.1240">
    <property type="entry name" value="Phosphoglycerate mutase-like"/>
    <property type="match status" value="2"/>
</dbReference>
<dbReference type="InterPro" id="IPR050275">
    <property type="entry name" value="PGM_Phosphatase"/>
</dbReference>
<sequence>MSIYLVRHGQSVLNAAGIRHGREVDPPLTDLGIQQAKIAGDELRRLCDAPPLILSSPATRARLTADWIVRLTSGDHRPGIVALDERPYDSAMRTWAETCDHAAERAWAVIESMHVHMQSVAVVVVTHAGVIKGLTASTVTPPNGSVTTLDAEKIDVRRAQEEKC</sequence>
<accession>A0A1X0IM30</accession>
<comment type="caution">
    <text evidence="3">The sequence shown here is derived from an EMBL/GenBank/DDBJ whole genome shotgun (WGS) entry which is preliminary data.</text>
</comment>
<dbReference type="GO" id="GO:0005737">
    <property type="term" value="C:cytoplasm"/>
    <property type="evidence" value="ECO:0007669"/>
    <property type="project" value="TreeGrafter"/>
</dbReference>
<dbReference type="SMART" id="SM00855">
    <property type="entry name" value="PGAM"/>
    <property type="match status" value="1"/>
</dbReference>
<dbReference type="SUPFAM" id="SSF53254">
    <property type="entry name" value="Phosphoglycerate mutase-like"/>
    <property type="match status" value="1"/>
</dbReference>
<evidence type="ECO:0000256" key="2">
    <source>
        <dbReference type="ARBA" id="ARBA00023235"/>
    </source>
</evidence>
<evidence type="ECO:0000256" key="1">
    <source>
        <dbReference type="ARBA" id="ARBA00023152"/>
    </source>
</evidence>
<organism evidence="3 4">
    <name type="scientific">Mycolicibacterium rhodesiae</name>
    <name type="common">Mycobacterium rhodesiae</name>
    <dbReference type="NCBI Taxonomy" id="36814"/>
    <lineage>
        <taxon>Bacteria</taxon>
        <taxon>Bacillati</taxon>
        <taxon>Actinomycetota</taxon>
        <taxon>Actinomycetes</taxon>
        <taxon>Mycobacteriales</taxon>
        <taxon>Mycobacteriaceae</taxon>
        <taxon>Mycolicibacterium</taxon>
    </lineage>
</organism>
<dbReference type="CDD" id="cd07067">
    <property type="entry name" value="HP_PGM_like"/>
    <property type="match status" value="1"/>
</dbReference>
<name>A0A1X0IM30_MYCRH</name>
<dbReference type="InterPro" id="IPR029033">
    <property type="entry name" value="His_PPase_superfam"/>
</dbReference>